<feature type="region of interest" description="Disordered" evidence="1">
    <location>
        <begin position="1"/>
        <end position="20"/>
    </location>
</feature>
<comment type="caution">
    <text evidence="2">The sequence shown here is derived from an EMBL/GenBank/DDBJ whole genome shotgun (WGS) entry which is preliminary data.</text>
</comment>
<gene>
    <name evidence="2" type="ORF">N7468_003054</name>
</gene>
<name>A0A9W9TR82_9EURO</name>
<evidence type="ECO:0000256" key="1">
    <source>
        <dbReference type="SAM" id="MobiDB-lite"/>
    </source>
</evidence>
<dbReference type="EMBL" id="JAPQKS010000003">
    <property type="protein sequence ID" value="KAJ5238435.1"/>
    <property type="molecule type" value="Genomic_DNA"/>
</dbReference>
<reference evidence="2" key="2">
    <citation type="journal article" date="2023" name="IMA Fungus">
        <title>Comparative genomic study of the Penicillium genus elucidates a diverse pangenome and 15 lateral gene transfer events.</title>
        <authorList>
            <person name="Petersen C."/>
            <person name="Sorensen T."/>
            <person name="Nielsen M.R."/>
            <person name="Sondergaard T.E."/>
            <person name="Sorensen J.L."/>
            <person name="Fitzpatrick D.A."/>
            <person name="Frisvad J.C."/>
            <person name="Nielsen K.L."/>
        </authorList>
    </citation>
    <scope>NUCLEOTIDE SEQUENCE</scope>
    <source>
        <strain evidence="2">IBT 19713</strain>
    </source>
</reference>
<dbReference type="Proteomes" id="UP001150941">
    <property type="component" value="Unassembled WGS sequence"/>
</dbReference>
<proteinExistence type="predicted"/>
<reference evidence="2" key="1">
    <citation type="submission" date="2022-11" db="EMBL/GenBank/DDBJ databases">
        <authorList>
            <person name="Petersen C."/>
        </authorList>
    </citation>
    <scope>NUCLEOTIDE SEQUENCE</scope>
    <source>
        <strain evidence="2">IBT 19713</strain>
    </source>
</reference>
<dbReference type="GeneID" id="83199654"/>
<protein>
    <submittedName>
        <fullName evidence="2">Uncharacterized protein</fullName>
    </submittedName>
</protein>
<accession>A0A9W9TR82</accession>
<evidence type="ECO:0000313" key="2">
    <source>
        <dbReference type="EMBL" id="KAJ5238435.1"/>
    </source>
</evidence>
<dbReference type="AlphaFoldDB" id="A0A9W9TR82"/>
<keyword evidence="3" id="KW-1185">Reference proteome</keyword>
<organism evidence="2 3">
    <name type="scientific">Penicillium chermesinum</name>
    <dbReference type="NCBI Taxonomy" id="63820"/>
    <lineage>
        <taxon>Eukaryota</taxon>
        <taxon>Fungi</taxon>
        <taxon>Dikarya</taxon>
        <taxon>Ascomycota</taxon>
        <taxon>Pezizomycotina</taxon>
        <taxon>Eurotiomycetes</taxon>
        <taxon>Eurotiomycetidae</taxon>
        <taxon>Eurotiales</taxon>
        <taxon>Aspergillaceae</taxon>
        <taxon>Penicillium</taxon>
    </lineage>
</organism>
<feature type="compositionally biased region" description="Basic and acidic residues" evidence="1">
    <location>
        <begin position="1"/>
        <end position="17"/>
    </location>
</feature>
<evidence type="ECO:0000313" key="3">
    <source>
        <dbReference type="Proteomes" id="UP001150941"/>
    </source>
</evidence>
<sequence length="114" mass="12744">MKLPVVDEREMPSRIRSAEPPLGGSTEFRIWKLMVASGRYGSPYQSLHCDHQQGSHHLLNAVIISLTLPQSTSANLTIFSTFSPRQLPRKESILAMLVRRNTNPMAPRAFLSTA</sequence>
<dbReference type="RefSeq" id="XP_058331354.1">
    <property type="nucleotide sequence ID" value="XM_058472351.1"/>
</dbReference>